<feature type="transmembrane region" description="Helical" evidence="1">
    <location>
        <begin position="14"/>
        <end position="36"/>
    </location>
</feature>
<sequence>MIDPNEKKKEVNNFARYSSISFQMIAVIGVFAYAGYEIDAHRNSKSPIFTAVLSLLGVVISLYQVVKQLNKEK</sequence>
<gene>
    <name evidence="2" type="ORF">FBD94_14640</name>
</gene>
<protein>
    <submittedName>
        <fullName evidence="2">AtpZ/AtpI family protein</fullName>
    </submittedName>
</protein>
<dbReference type="AlphaFoldDB" id="A0A4U1GB68"/>
<evidence type="ECO:0000313" key="2">
    <source>
        <dbReference type="EMBL" id="TKC60149.1"/>
    </source>
</evidence>
<evidence type="ECO:0000256" key="1">
    <source>
        <dbReference type="SAM" id="Phobius"/>
    </source>
</evidence>
<keyword evidence="1" id="KW-0812">Transmembrane</keyword>
<dbReference type="Pfam" id="PF09527">
    <property type="entry name" value="ATPase_gene1"/>
    <property type="match status" value="1"/>
</dbReference>
<organism evidence="2 3">
    <name type="scientific">Pedobacter hiemivivus</name>
    <dbReference type="NCBI Taxonomy" id="2530454"/>
    <lineage>
        <taxon>Bacteria</taxon>
        <taxon>Pseudomonadati</taxon>
        <taxon>Bacteroidota</taxon>
        <taxon>Sphingobacteriia</taxon>
        <taxon>Sphingobacteriales</taxon>
        <taxon>Sphingobacteriaceae</taxon>
        <taxon>Pedobacter</taxon>
    </lineage>
</organism>
<dbReference type="Proteomes" id="UP000309594">
    <property type="component" value="Unassembled WGS sequence"/>
</dbReference>
<proteinExistence type="predicted"/>
<reference evidence="2 3" key="1">
    <citation type="submission" date="2019-04" db="EMBL/GenBank/DDBJ databases">
        <title>Pedobacter sp. RP-1-16 sp. nov., isolated from Arctic soil.</title>
        <authorList>
            <person name="Dahal R.H."/>
            <person name="Kim D.-U."/>
        </authorList>
    </citation>
    <scope>NUCLEOTIDE SEQUENCE [LARGE SCALE GENOMIC DNA]</scope>
    <source>
        <strain evidence="2 3">RP-1-16</strain>
    </source>
</reference>
<comment type="caution">
    <text evidence="2">The sequence shown here is derived from an EMBL/GenBank/DDBJ whole genome shotgun (WGS) entry which is preliminary data.</text>
</comment>
<dbReference type="RefSeq" id="WP_136880714.1">
    <property type="nucleotide sequence ID" value="NZ_SWDX01000005.1"/>
</dbReference>
<dbReference type="InterPro" id="IPR032820">
    <property type="entry name" value="ATPase_put"/>
</dbReference>
<keyword evidence="1" id="KW-1133">Transmembrane helix</keyword>
<feature type="transmembrane region" description="Helical" evidence="1">
    <location>
        <begin position="48"/>
        <end position="66"/>
    </location>
</feature>
<evidence type="ECO:0000313" key="3">
    <source>
        <dbReference type="Proteomes" id="UP000309594"/>
    </source>
</evidence>
<name>A0A4U1GB68_9SPHI</name>
<accession>A0A4U1GB68</accession>
<keyword evidence="1" id="KW-0472">Membrane</keyword>
<dbReference type="EMBL" id="SWDX01000005">
    <property type="protein sequence ID" value="TKC60149.1"/>
    <property type="molecule type" value="Genomic_DNA"/>
</dbReference>